<dbReference type="Pfam" id="PF02627">
    <property type="entry name" value="CMD"/>
    <property type="match status" value="1"/>
</dbReference>
<evidence type="ECO:0000313" key="3">
    <source>
        <dbReference type="EMBL" id="MFC5731195.1"/>
    </source>
</evidence>
<name>A0ABW0ZJK5_9ACTN</name>
<evidence type="ECO:0000313" key="4">
    <source>
        <dbReference type="Proteomes" id="UP001596072"/>
    </source>
</evidence>
<keyword evidence="4" id="KW-1185">Reference proteome</keyword>
<dbReference type="SUPFAM" id="SSF69118">
    <property type="entry name" value="AhpD-like"/>
    <property type="match status" value="1"/>
</dbReference>
<proteinExistence type="predicted"/>
<dbReference type="Gene3D" id="1.20.1290.10">
    <property type="entry name" value="AhpD-like"/>
    <property type="match status" value="1"/>
</dbReference>
<dbReference type="Proteomes" id="UP001596072">
    <property type="component" value="Unassembled WGS sequence"/>
</dbReference>
<reference evidence="4" key="1">
    <citation type="journal article" date="2019" name="Int. J. Syst. Evol. Microbiol.">
        <title>The Global Catalogue of Microorganisms (GCM) 10K type strain sequencing project: providing services to taxonomists for standard genome sequencing and annotation.</title>
        <authorList>
            <consortium name="The Broad Institute Genomics Platform"/>
            <consortium name="The Broad Institute Genome Sequencing Center for Infectious Disease"/>
            <person name="Wu L."/>
            <person name="Ma J."/>
        </authorList>
    </citation>
    <scope>NUCLEOTIDE SEQUENCE [LARGE SCALE GENOMIC DNA]</scope>
    <source>
        <strain evidence="4">YIM 94188</strain>
    </source>
</reference>
<dbReference type="InterPro" id="IPR029032">
    <property type="entry name" value="AhpD-like"/>
</dbReference>
<dbReference type="RefSeq" id="WP_136435431.1">
    <property type="nucleotide sequence ID" value="NZ_JBHSNS010000013.1"/>
</dbReference>
<dbReference type="EMBL" id="JBHSNS010000013">
    <property type="protein sequence ID" value="MFC5731195.1"/>
    <property type="molecule type" value="Genomic_DNA"/>
</dbReference>
<feature type="region of interest" description="Disordered" evidence="1">
    <location>
        <begin position="45"/>
        <end position="65"/>
    </location>
</feature>
<gene>
    <name evidence="3" type="ORF">ACFPQB_19950</name>
</gene>
<dbReference type="InterPro" id="IPR003779">
    <property type="entry name" value="CMD-like"/>
</dbReference>
<organism evidence="3 4">
    <name type="scientific">Nocardioides vastitatis</name>
    <dbReference type="NCBI Taxonomy" id="2568655"/>
    <lineage>
        <taxon>Bacteria</taxon>
        <taxon>Bacillati</taxon>
        <taxon>Actinomycetota</taxon>
        <taxon>Actinomycetes</taxon>
        <taxon>Propionibacteriales</taxon>
        <taxon>Nocardioidaceae</taxon>
        <taxon>Nocardioides</taxon>
    </lineage>
</organism>
<evidence type="ECO:0000259" key="2">
    <source>
        <dbReference type="Pfam" id="PF02627"/>
    </source>
</evidence>
<protein>
    <submittedName>
        <fullName evidence="3">Carboxymuconolactone decarboxylase family protein</fullName>
    </submittedName>
</protein>
<feature type="domain" description="Carboxymuconolactone decarboxylase-like" evidence="2">
    <location>
        <begin position="3"/>
        <end position="42"/>
    </location>
</feature>
<evidence type="ECO:0000256" key="1">
    <source>
        <dbReference type="SAM" id="MobiDB-lite"/>
    </source>
</evidence>
<accession>A0ABW0ZJK5</accession>
<comment type="caution">
    <text evidence="3">The sequence shown here is derived from an EMBL/GenBank/DDBJ whole genome shotgun (WGS) entry which is preliminary data.</text>
</comment>
<sequence length="65" mass="7176">MTRGALAQTLRELAILRTAALLGSEYELTQHRWLAADMDVDAGSVEAGPLARRAPPRPGDLRRRH</sequence>